<organism evidence="1 2">
    <name type="scientific">Ligilactobacillus salivarius</name>
    <dbReference type="NCBI Taxonomy" id="1624"/>
    <lineage>
        <taxon>Bacteria</taxon>
        <taxon>Bacillati</taxon>
        <taxon>Bacillota</taxon>
        <taxon>Bacilli</taxon>
        <taxon>Lactobacillales</taxon>
        <taxon>Lactobacillaceae</taxon>
        <taxon>Ligilactobacillus</taxon>
    </lineage>
</organism>
<reference evidence="1 2" key="1">
    <citation type="journal article" date="2014" name="BMC Genomics">
        <title>Unusual genome complexity in Lactobacillus salivarius JCM1046.</title>
        <authorList>
            <person name="Raftis E.J."/>
            <person name="Forde B.M."/>
            <person name="Claesson M.J."/>
            <person name="O'Toole P.W."/>
        </authorList>
    </citation>
    <scope>NUCLEOTIDE SEQUENCE [LARGE SCALE GENOMIC DNA]</scope>
    <source>
        <strain evidence="1 2">JCM1046</strain>
        <plasmid evidence="1 2">pLMP1046</plasmid>
    </source>
</reference>
<accession>A0A089QFS7</accession>
<gene>
    <name evidence="1" type="ORF">LSJ_4077</name>
</gene>
<protein>
    <submittedName>
        <fullName evidence="1">Uncharacterized protein</fullName>
    </submittedName>
</protein>
<geneLocation type="plasmid" evidence="1 2">
    <name>pLMP1046</name>
</geneLocation>
<dbReference type="KEGG" id="lsj:LSJ_4077"/>
<name>A0A089QFS7_9LACO</name>
<dbReference type="AlphaFoldDB" id="A0A089QFS7"/>
<dbReference type="Proteomes" id="UP000029488">
    <property type="component" value="Plasmid pLMP1046"/>
</dbReference>
<dbReference type="EMBL" id="CP007649">
    <property type="protein sequence ID" value="AIR11854.1"/>
    <property type="molecule type" value="Genomic_DNA"/>
</dbReference>
<evidence type="ECO:0000313" key="1">
    <source>
        <dbReference type="EMBL" id="AIR11854.1"/>
    </source>
</evidence>
<evidence type="ECO:0000313" key="2">
    <source>
        <dbReference type="Proteomes" id="UP000029488"/>
    </source>
</evidence>
<keyword evidence="1" id="KW-0614">Plasmid</keyword>
<dbReference type="RefSeq" id="WP_044005988.1">
    <property type="nucleotide sequence ID" value="NZ_CP007649.1"/>
</dbReference>
<proteinExistence type="predicted"/>
<sequence>MESVYIVQMTFSGVKNYVVGVFENLEDAEKVATDKMSKITNDYYWVDGVPGTKFLVENAKEKIQVMLTVKKYLVNNK</sequence>